<sequence>MVFMISPAPFESNCFVSEHPVANLILRVILKKVADGEMEDFRELVHHEQL</sequence>
<dbReference type="Proteomes" id="UP000003208">
    <property type="component" value="Unassembled WGS sequence"/>
</dbReference>
<protein>
    <submittedName>
        <fullName evidence="1">Uncharacterized protein</fullName>
    </submittedName>
</protein>
<evidence type="ECO:0000313" key="1">
    <source>
        <dbReference type="EMBL" id="EHJ04533.1"/>
    </source>
</evidence>
<organism evidence="1 2">
    <name type="scientific">Marinobacter manganoxydans MnI7-9</name>
    <dbReference type="NCBI Taxonomy" id="1094979"/>
    <lineage>
        <taxon>Bacteria</taxon>
        <taxon>Pseudomonadati</taxon>
        <taxon>Pseudomonadota</taxon>
        <taxon>Gammaproteobacteria</taxon>
        <taxon>Pseudomonadales</taxon>
        <taxon>Marinobacteraceae</taxon>
        <taxon>Marinobacter</taxon>
    </lineage>
</organism>
<proteinExistence type="predicted"/>
<evidence type="ECO:0000313" key="2">
    <source>
        <dbReference type="Proteomes" id="UP000003208"/>
    </source>
</evidence>
<reference evidence="1 2" key="1">
    <citation type="journal article" date="2012" name="J. Bacteriol.">
        <title>Genome sequence of deep-sea manganese-oxidizing bacterium Marinobacter manganoxydans MnI7-9.</title>
        <authorList>
            <person name="Wang H."/>
            <person name="Li H."/>
            <person name="Shao Z."/>
            <person name="Liao S."/>
            <person name="Johnstone L."/>
            <person name="Rensing C."/>
            <person name="Wang G."/>
        </authorList>
    </citation>
    <scope>NUCLEOTIDE SEQUENCE [LARGE SCALE GENOMIC DNA]</scope>
    <source>
        <strain evidence="1 2">MnI7-9</strain>
    </source>
</reference>
<name>G6YT82_9GAMM</name>
<dbReference type="AlphaFoldDB" id="G6YT82"/>
<dbReference type="PATRIC" id="fig|1094979.3.peg.2005"/>
<accession>G6YT82</accession>
<dbReference type="EMBL" id="AGTR01000037">
    <property type="protein sequence ID" value="EHJ04533.1"/>
    <property type="molecule type" value="Genomic_DNA"/>
</dbReference>
<gene>
    <name evidence="1" type="ORF">KYE_10369</name>
</gene>
<keyword evidence="2" id="KW-1185">Reference proteome</keyword>